<evidence type="ECO:0000313" key="3">
    <source>
        <dbReference type="EMBL" id="MFD1946966.1"/>
    </source>
</evidence>
<dbReference type="InterPro" id="IPR039424">
    <property type="entry name" value="SBP_5"/>
</dbReference>
<comment type="caution">
    <text evidence="3">The sequence shown here is derived from an EMBL/GenBank/DDBJ whole genome shotgun (WGS) entry which is preliminary data.</text>
</comment>
<dbReference type="InterPro" id="IPR000914">
    <property type="entry name" value="SBP_5_dom"/>
</dbReference>
<evidence type="ECO:0000256" key="1">
    <source>
        <dbReference type="SAM" id="SignalP"/>
    </source>
</evidence>
<feature type="domain" description="Solute-binding protein family 5" evidence="2">
    <location>
        <begin position="112"/>
        <end position="471"/>
    </location>
</feature>
<feature type="signal peptide" evidence="1">
    <location>
        <begin position="1"/>
        <end position="25"/>
    </location>
</feature>
<dbReference type="PROSITE" id="PS51257">
    <property type="entry name" value="PROKAR_LIPOPROTEIN"/>
    <property type="match status" value="1"/>
</dbReference>
<evidence type="ECO:0000313" key="4">
    <source>
        <dbReference type="Proteomes" id="UP001597351"/>
    </source>
</evidence>
<keyword evidence="4" id="KW-1185">Reference proteome</keyword>
<dbReference type="Gene3D" id="3.40.190.10">
    <property type="entry name" value="Periplasmic binding protein-like II"/>
    <property type="match status" value="1"/>
</dbReference>
<sequence length="565" mass="61211">MARRSRTRPMSISTTLVAALLLLLAACGGGPPQEQDGDNQGDVPVTEGGEIVIGAEQEPDCADWLGTCSGSIWGSYTMWTATIPVAFNARQDGDDWVPQASDLLSEEPEVEDVDGKQTITYSINPDAVWSDGEPITSADFEYTALQVRDGKDIFDKSGYEKIESIDTPDDQTVVLTLSEPYAAWRALFSNGYGVLPSHILEGQDRTAAMKDGYDWSGGPWLIESWDRGSSVTLVPNDNYWGEPPHLDKVTFQFLTDTAAAFQALKSGQVDALYPSPQLDALSQIEAGIPGTKSQVDAQTGNLEAIWLNNAAFPFDSQAVRQAATYAIDRDAIVARLFGSIGIDQPAQSFFTPILGGFGEAAFDGYTLDLGQVETLMTGDGWTKDSEGYWEKDGRRAAFTIETLAGNKRRDLMLQVLQTQYKDAGFEMSIHTTTPAELFVKTLPNGDFEAALYTLIDTFPEPLNLSATLKSTNAPTESNDFSGINFGQVSIDGLDEVLDRIDSETDEAARIEASQEADRLIGEAVPAIPIVAVPNVLLWSDKLGGPISINPSEGPFWNLNEWGLAG</sequence>
<accession>A0ABW4TMU4</accession>
<proteinExistence type="predicted"/>
<dbReference type="Pfam" id="PF00496">
    <property type="entry name" value="SBP_bac_5"/>
    <property type="match status" value="1"/>
</dbReference>
<dbReference type="EMBL" id="JBHUGD010000003">
    <property type="protein sequence ID" value="MFD1946966.1"/>
    <property type="molecule type" value="Genomic_DNA"/>
</dbReference>
<feature type="chain" id="PRO_5045104308" evidence="1">
    <location>
        <begin position="26"/>
        <end position="565"/>
    </location>
</feature>
<dbReference type="Proteomes" id="UP001597351">
    <property type="component" value="Unassembled WGS sequence"/>
</dbReference>
<dbReference type="SUPFAM" id="SSF53850">
    <property type="entry name" value="Periplasmic binding protein-like II"/>
    <property type="match status" value="1"/>
</dbReference>
<organism evidence="3 4">
    <name type="scientific">Nocardioides aestuarii</name>
    <dbReference type="NCBI Taxonomy" id="252231"/>
    <lineage>
        <taxon>Bacteria</taxon>
        <taxon>Bacillati</taxon>
        <taxon>Actinomycetota</taxon>
        <taxon>Actinomycetes</taxon>
        <taxon>Propionibacteriales</taxon>
        <taxon>Nocardioidaceae</taxon>
        <taxon>Nocardioides</taxon>
    </lineage>
</organism>
<protein>
    <submittedName>
        <fullName evidence="3">ABC transporter substrate-binding protein</fullName>
    </submittedName>
</protein>
<dbReference type="RefSeq" id="WP_343917619.1">
    <property type="nucleotide sequence ID" value="NZ_BAAAJT010000002.1"/>
</dbReference>
<dbReference type="PIRSF" id="PIRSF002741">
    <property type="entry name" value="MppA"/>
    <property type="match status" value="1"/>
</dbReference>
<keyword evidence="1" id="KW-0732">Signal</keyword>
<dbReference type="PANTHER" id="PTHR30290">
    <property type="entry name" value="PERIPLASMIC BINDING COMPONENT OF ABC TRANSPORTER"/>
    <property type="match status" value="1"/>
</dbReference>
<name>A0ABW4TMU4_9ACTN</name>
<gene>
    <name evidence="3" type="ORF">ACFSDE_09185</name>
</gene>
<dbReference type="InterPro" id="IPR030678">
    <property type="entry name" value="Peptide/Ni-bd"/>
</dbReference>
<dbReference type="Gene3D" id="3.10.105.10">
    <property type="entry name" value="Dipeptide-binding Protein, Domain 3"/>
    <property type="match status" value="1"/>
</dbReference>
<evidence type="ECO:0000259" key="2">
    <source>
        <dbReference type="Pfam" id="PF00496"/>
    </source>
</evidence>
<reference evidence="4" key="1">
    <citation type="journal article" date="2019" name="Int. J. Syst. Evol. Microbiol.">
        <title>The Global Catalogue of Microorganisms (GCM) 10K type strain sequencing project: providing services to taxonomists for standard genome sequencing and annotation.</title>
        <authorList>
            <consortium name="The Broad Institute Genomics Platform"/>
            <consortium name="The Broad Institute Genome Sequencing Center for Infectious Disease"/>
            <person name="Wu L."/>
            <person name="Ma J."/>
        </authorList>
    </citation>
    <scope>NUCLEOTIDE SEQUENCE [LARGE SCALE GENOMIC DNA]</scope>
    <source>
        <strain evidence="4">CGMCC 1.12477</strain>
    </source>
</reference>